<dbReference type="SMART" id="SM00248">
    <property type="entry name" value="ANK"/>
    <property type="match status" value="4"/>
</dbReference>
<evidence type="ECO:0000313" key="7">
    <source>
        <dbReference type="Proteomes" id="UP001627154"/>
    </source>
</evidence>
<name>A0ABD2XBX9_9HYME</name>
<comment type="function">
    <text evidence="3">Plays an important role in regulating intracellular signaling events associated with erythroid terminal differentiation.</text>
</comment>
<dbReference type="InterPro" id="IPR036770">
    <property type="entry name" value="Ankyrin_rpt-contain_sf"/>
</dbReference>
<sequence length="373" mass="42891">MEPAATYLSVLQKYKNNLKSITNDIDRREEYFRLYKKEFMWLGNDYACIALNHLINDKDLFPSVEDKKYFLKNSLNRSSAGRLIIKQLHTSTFNIHEVKFEDGKSALHCLDEIYGSSELLWPKFETRNIIEYFFRNNLNENYSDGHGYTYLHGACMAGQLHSVARFLEQGVDANLDTYTCSPLHIAARYRREAIVKILLKHKANPNKPDREQSTPLHALAYPCLCDCVCAWNFCHKRGPVVEIVKMLIDHGANIEARNCHGDTPLQSAVSRFDTELTRTLLKHGADLDSLNEDRMFSANFSSLELKCYPLTLDIIEVIKLLQSAGYEMNFLTKLKMIKFWIKARGNNIDRMVGEDTGDNAQRDLGHLPKLTLI</sequence>
<evidence type="ECO:0000256" key="5">
    <source>
        <dbReference type="PROSITE-ProRule" id="PRU00023"/>
    </source>
</evidence>
<feature type="repeat" description="ANK" evidence="5">
    <location>
        <begin position="260"/>
        <end position="292"/>
    </location>
</feature>
<dbReference type="SUPFAM" id="SSF48403">
    <property type="entry name" value="Ankyrin repeat"/>
    <property type="match status" value="1"/>
</dbReference>
<evidence type="ECO:0000256" key="1">
    <source>
        <dbReference type="ARBA" id="ARBA00022737"/>
    </source>
</evidence>
<dbReference type="Gene3D" id="1.25.40.20">
    <property type="entry name" value="Ankyrin repeat-containing domain"/>
    <property type="match status" value="1"/>
</dbReference>
<evidence type="ECO:0000256" key="2">
    <source>
        <dbReference type="ARBA" id="ARBA00023043"/>
    </source>
</evidence>
<dbReference type="Proteomes" id="UP001627154">
    <property type="component" value="Unassembled WGS sequence"/>
</dbReference>
<dbReference type="PANTHER" id="PTHR24197:SF44">
    <property type="entry name" value="ANKYRIN REPEAT DOMAIN-CONTAINING PROTEIN 54"/>
    <property type="match status" value="1"/>
</dbReference>
<feature type="repeat" description="ANK" evidence="5">
    <location>
        <begin position="146"/>
        <end position="178"/>
    </location>
</feature>
<dbReference type="EMBL" id="JBJJXI010000032">
    <property type="protein sequence ID" value="KAL3402907.1"/>
    <property type="molecule type" value="Genomic_DNA"/>
</dbReference>
<dbReference type="AlphaFoldDB" id="A0ABD2XBX9"/>
<reference evidence="6 7" key="1">
    <citation type="journal article" date="2024" name="bioRxiv">
        <title>A reference genome for Trichogramma kaykai: A tiny desert-dwelling parasitoid wasp with competing sex-ratio distorters.</title>
        <authorList>
            <person name="Culotta J."/>
            <person name="Lindsey A.R."/>
        </authorList>
    </citation>
    <scope>NUCLEOTIDE SEQUENCE [LARGE SCALE GENOMIC DNA]</scope>
    <source>
        <strain evidence="6 7">KSX58</strain>
    </source>
</reference>
<proteinExistence type="predicted"/>
<dbReference type="Pfam" id="PF12796">
    <property type="entry name" value="Ank_2"/>
    <property type="match status" value="2"/>
</dbReference>
<evidence type="ECO:0000313" key="6">
    <source>
        <dbReference type="EMBL" id="KAL3402907.1"/>
    </source>
</evidence>
<organism evidence="6 7">
    <name type="scientific">Trichogramma kaykai</name>
    <dbReference type="NCBI Taxonomy" id="54128"/>
    <lineage>
        <taxon>Eukaryota</taxon>
        <taxon>Metazoa</taxon>
        <taxon>Ecdysozoa</taxon>
        <taxon>Arthropoda</taxon>
        <taxon>Hexapoda</taxon>
        <taxon>Insecta</taxon>
        <taxon>Pterygota</taxon>
        <taxon>Neoptera</taxon>
        <taxon>Endopterygota</taxon>
        <taxon>Hymenoptera</taxon>
        <taxon>Apocrita</taxon>
        <taxon>Proctotrupomorpha</taxon>
        <taxon>Chalcidoidea</taxon>
        <taxon>Trichogrammatidae</taxon>
        <taxon>Trichogramma</taxon>
    </lineage>
</organism>
<dbReference type="PROSITE" id="PS50297">
    <property type="entry name" value="ANK_REP_REGION"/>
    <property type="match status" value="3"/>
</dbReference>
<keyword evidence="7" id="KW-1185">Reference proteome</keyword>
<keyword evidence="2 5" id="KW-0040">ANK repeat</keyword>
<dbReference type="PROSITE" id="PS50088">
    <property type="entry name" value="ANK_REPEAT"/>
    <property type="match status" value="3"/>
</dbReference>
<gene>
    <name evidence="6" type="ORF">TKK_004070</name>
</gene>
<dbReference type="PANTHER" id="PTHR24197">
    <property type="entry name" value="ANKYRIN REPEAT DOMAIN-CONTAINING PROTEIN 61"/>
    <property type="match status" value="1"/>
</dbReference>
<evidence type="ECO:0000256" key="3">
    <source>
        <dbReference type="ARBA" id="ARBA00037385"/>
    </source>
</evidence>
<keyword evidence="1" id="KW-0677">Repeat</keyword>
<comment type="caution">
    <text evidence="6">The sequence shown here is derived from an EMBL/GenBank/DDBJ whole genome shotgun (WGS) entry which is preliminary data.</text>
</comment>
<evidence type="ECO:0000256" key="4">
    <source>
        <dbReference type="ARBA" id="ARBA00039237"/>
    </source>
</evidence>
<feature type="repeat" description="ANK" evidence="5">
    <location>
        <begin position="178"/>
        <end position="210"/>
    </location>
</feature>
<dbReference type="InterPro" id="IPR002110">
    <property type="entry name" value="Ankyrin_rpt"/>
</dbReference>
<protein>
    <recommendedName>
        <fullName evidence="4">Ankyrin repeat domain-containing protein 54</fullName>
    </recommendedName>
</protein>
<accession>A0ABD2XBX9</accession>